<dbReference type="PANTHER" id="PTHR28221">
    <property type="entry name" value="RNA POLYMERASE I-SPECIFIC TRANSCRIPTION INITIATION FACTOR RRN6"/>
    <property type="match status" value="1"/>
</dbReference>
<feature type="region of interest" description="Disordered" evidence="1">
    <location>
        <begin position="783"/>
        <end position="806"/>
    </location>
</feature>
<evidence type="ECO:0000259" key="3">
    <source>
        <dbReference type="Pfam" id="PF20639"/>
    </source>
</evidence>
<feature type="domain" description="RRN6 beta-propeller" evidence="2">
    <location>
        <begin position="108"/>
        <end position="478"/>
    </location>
</feature>
<dbReference type="PANTHER" id="PTHR28221:SF2">
    <property type="entry name" value="RNA POLYMERASE I-SPECIFIC TRANSCRIPTION INITIATION FACTOR RRN6"/>
    <property type="match status" value="1"/>
</dbReference>
<protein>
    <submittedName>
        <fullName evidence="5">Uncharacterized protein</fullName>
    </submittedName>
</protein>
<gene>
    <name evidence="5" type="ORF">K505DRAFT_414768</name>
</gene>
<feature type="compositionally biased region" description="Basic and acidic residues" evidence="1">
    <location>
        <begin position="952"/>
        <end position="969"/>
    </location>
</feature>
<accession>A0A6A6XNX0</accession>
<sequence>MAKTSPNDLTYGHLGQAVFNIENSAWNFGRRLGQRNELAQLGIWTTVLAPATKFDRATTPEQAQSVRSTQLSAKALGRNNPELVPSLGLLPELAIASAAVTSITSTYDPTIGPLLSFGSFTFQDHYENPRVVAALPAGECGNILRLVALRKEKHGWGADKSIWVEGPSIVNEDSGYWAEDAAPIQQVCFAQGEYRSAFLAVRFPTRTVLFRPIYRSNRTAPKRSQYYELPYSKIDAQPIIDIPIELTGGVPHVDVTFNPDYQRQVGLVDQKGNWSIWDIEGGKREGKTYALSCAAQGSITLQDHGQMDELETKEALTRDDGWSRILWIGDVNTILVCNRRTTRMFDIRAKAFTSLKCSELIPKRSADWILDVERHPKNKHQFFVLTSTRLFLLAVTCPNDVSRDDSGIAGASVLIAWTHFQAAEDITLQLCVPNTSDEDSMILMHSRLKNFIMVFRFQDDESEISLPFSSSDPVILNLDNNLFDSTEGSRHTTHLHIEQLHFGEGNRPHEAGAGHEYLNGGIHFYRLSAMLSDLSVHQTVLYSHESDIESTVWTKPLVEPFSWATIVHPRRHIPSETLVELDDNDLVVPDGIETTSVPKTMKPYRTPKMVKHRLSTSLRNTGQGVDFSFIYDALTGIGVAPANSETTSIESEDVSVVIDKVKSLLTKAEDVEEVPRETLLEFANSKIKVTDVDETSSQLHDLLRIGGHDHHLELRRIANAQTPHLPNGNNQAATISSLYDTILQNWIAPLPADIHARIRQSKERLARRIAAEVMLASTRIYRPDPIESTEPPIRPQISPRQDSTASLPILPSYKGQYGMDDIKFASSQSSLPSSQPPSTLEVFSQPASPSRAYHQTALPTPEPTPSIATSTTSFFTSTSNPFIRLSQHLQINTPAPEISQGVNQILMHWQPGTDPSAYDWDSTTRALDQEQHDDDDDETSAAKREKLKRKAERLAKRQKREAELMRGKAESQPQFLRSSPGPMIGRSGSGVGTGFGLGGGMSSQTQSQSQPYVVQSQVEPGRHGGRPKLKKKGKMRPHLLLLLLPHAALQSIRSLITHPCTRTMSGFPSLEPALTVRVDIVTPLAVGAQAGRDLVIVPMVSGTVKSEPGFVPALDAQLHGVGYDYIHNDANGGNMRLDVRSQLKNVDGTLLAMYYKGTVKLTAGVMAVLGGAPEGKTTEYGNSFVNFSFETGSPEYKDLENGTYVAAGHFVKEPGQQGLVVEYKVSKVVFKG</sequence>
<evidence type="ECO:0000313" key="5">
    <source>
        <dbReference type="EMBL" id="KAF2797843.1"/>
    </source>
</evidence>
<dbReference type="GO" id="GO:0001179">
    <property type="term" value="F:RNA polymerase I general transcription initiation factor binding"/>
    <property type="evidence" value="ECO:0007669"/>
    <property type="project" value="TreeGrafter"/>
</dbReference>
<feature type="compositionally biased region" description="Low complexity" evidence="1">
    <location>
        <begin position="826"/>
        <end position="838"/>
    </location>
</feature>
<organism evidence="5 6">
    <name type="scientific">Melanomma pulvis-pyrius CBS 109.77</name>
    <dbReference type="NCBI Taxonomy" id="1314802"/>
    <lineage>
        <taxon>Eukaryota</taxon>
        <taxon>Fungi</taxon>
        <taxon>Dikarya</taxon>
        <taxon>Ascomycota</taxon>
        <taxon>Pezizomycotina</taxon>
        <taxon>Dothideomycetes</taxon>
        <taxon>Pleosporomycetidae</taxon>
        <taxon>Pleosporales</taxon>
        <taxon>Melanommataceae</taxon>
        <taxon>Melanomma</taxon>
    </lineage>
</organism>
<dbReference type="GO" id="GO:0042790">
    <property type="term" value="P:nucleolar large rRNA transcription by RNA polymerase I"/>
    <property type="evidence" value="ECO:0007669"/>
    <property type="project" value="TreeGrafter"/>
</dbReference>
<dbReference type="GO" id="GO:0070860">
    <property type="term" value="C:RNA polymerase I core factor complex"/>
    <property type="evidence" value="ECO:0007669"/>
    <property type="project" value="TreeGrafter"/>
</dbReference>
<dbReference type="Pfam" id="PF10214">
    <property type="entry name" value="Rrn6_beta-prop"/>
    <property type="match status" value="1"/>
</dbReference>
<dbReference type="OrthoDB" id="4090074at2759"/>
<dbReference type="GO" id="GO:0001163">
    <property type="term" value="F:RNA polymerase I transcription regulatory region sequence-specific DNA binding"/>
    <property type="evidence" value="ECO:0007669"/>
    <property type="project" value="TreeGrafter"/>
</dbReference>
<proteinExistence type="predicted"/>
<feature type="region of interest" description="Disordered" evidence="1">
    <location>
        <begin position="948"/>
        <end position="992"/>
    </location>
</feature>
<name>A0A6A6XNX0_9PLEO</name>
<dbReference type="Pfam" id="PF20640">
    <property type="entry name" value="Rrn6_HB"/>
    <property type="match status" value="1"/>
</dbReference>
<dbReference type="AlphaFoldDB" id="A0A6A6XNX0"/>
<evidence type="ECO:0000259" key="4">
    <source>
        <dbReference type="Pfam" id="PF20640"/>
    </source>
</evidence>
<feature type="region of interest" description="Disordered" evidence="1">
    <location>
        <begin position="826"/>
        <end position="869"/>
    </location>
</feature>
<evidence type="ECO:0000256" key="1">
    <source>
        <dbReference type="SAM" id="MobiDB-lite"/>
    </source>
</evidence>
<dbReference type="InterPro" id="IPR048537">
    <property type="entry name" value="RRN6_HB"/>
</dbReference>
<feature type="domain" description="RRN6 K-rich C-terminal" evidence="3">
    <location>
        <begin position="903"/>
        <end position="1035"/>
    </location>
</feature>
<dbReference type="Gene3D" id="2.40.160.20">
    <property type="match status" value="1"/>
</dbReference>
<reference evidence="5" key="1">
    <citation type="journal article" date="2020" name="Stud. Mycol.">
        <title>101 Dothideomycetes genomes: a test case for predicting lifestyles and emergence of pathogens.</title>
        <authorList>
            <person name="Haridas S."/>
            <person name="Albert R."/>
            <person name="Binder M."/>
            <person name="Bloem J."/>
            <person name="Labutti K."/>
            <person name="Salamov A."/>
            <person name="Andreopoulos B."/>
            <person name="Baker S."/>
            <person name="Barry K."/>
            <person name="Bills G."/>
            <person name="Bluhm B."/>
            <person name="Cannon C."/>
            <person name="Castanera R."/>
            <person name="Culley D."/>
            <person name="Daum C."/>
            <person name="Ezra D."/>
            <person name="Gonzalez J."/>
            <person name="Henrissat B."/>
            <person name="Kuo A."/>
            <person name="Liang C."/>
            <person name="Lipzen A."/>
            <person name="Lutzoni F."/>
            <person name="Magnuson J."/>
            <person name="Mondo S."/>
            <person name="Nolan M."/>
            <person name="Ohm R."/>
            <person name="Pangilinan J."/>
            <person name="Park H.-J."/>
            <person name="Ramirez L."/>
            <person name="Alfaro M."/>
            <person name="Sun H."/>
            <person name="Tritt A."/>
            <person name="Yoshinaga Y."/>
            <person name="Zwiers L.-H."/>
            <person name="Turgeon B."/>
            <person name="Goodwin S."/>
            <person name="Spatafora J."/>
            <person name="Crous P."/>
            <person name="Grigoriev I."/>
        </authorList>
    </citation>
    <scope>NUCLEOTIDE SEQUENCE</scope>
    <source>
        <strain evidence="5">CBS 109.77</strain>
    </source>
</reference>
<dbReference type="InterPro" id="IPR019350">
    <property type="entry name" value="RNA_pol_I-sp_TIF_RRN6-like"/>
</dbReference>
<dbReference type="EMBL" id="MU001797">
    <property type="protein sequence ID" value="KAF2797843.1"/>
    <property type="molecule type" value="Genomic_DNA"/>
</dbReference>
<dbReference type="Pfam" id="PF20639">
    <property type="entry name" value="Rrn6_K-rich"/>
    <property type="match status" value="1"/>
</dbReference>
<dbReference type="Pfam" id="PF11578">
    <property type="entry name" value="DUF3237"/>
    <property type="match status" value="1"/>
</dbReference>
<dbReference type="Proteomes" id="UP000799757">
    <property type="component" value="Unassembled WGS sequence"/>
</dbReference>
<dbReference type="InterPro" id="IPR048535">
    <property type="entry name" value="RRN6_beta-prop"/>
</dbReference>
<keyword evidence="6" id="KW-1185">Reference proteome</keyword>
<evidence type="ECO:0000259" key="2">
    <source>
        <dbReference type="Pfam" id="PF10214"/>
    </source>
</evidence>
<feature type="domain" description="RRN6 helical bundle" evidence="4">
    <location>
        <begin position="582"/>
        <end position="777"/>
    </location>
</feature>
<dbReference type="InterPro" id="IPR048536">
    <property type="entry name" value="Rrn6_K-rich"/>
</dbReference>
<evidence type="ECO:0000313" key="6">
    <source>
        <dbReference type="Proteomes" id="UP000799757"/>
    </source>
</evidence>